<reference evidence="3" key="1">
    <citation type="submission" date="2021-11" db="EMBL/GenBank/DDBJ databases">
        <authorList>
            <person name="Schell T."/>
        </authorList>
    </citation>
    <scope>NUCLEOTIDE SEQUENCE</scope>
    <source>
        <strain evidence="3">M5</strain>
    </source>
</reference>
<comment type="caution">
    <text evidence="3">The sequence shown here is derived from an EMBL/GenBank/DDBJ whole genome shotgun (WGS) entry which is preliminary data.</text>
</comment>
<accession>A0A8J2WJB8</accession>
<evidence type="ECO:0000259" key="2">
    <source>
        <dbReference type="Pfam" id="PF15813"/>
    </source>
</evidence>
<dbReference type="Proteomes" id="UP000789390">
    <property type="component" value="Unassembled WGS sequence"/>
</dbReference>
<dbReference type="InterPro" id="IPR031643">
    <property type="entry name" value="DUF4708"/>
</dbReference>
<organism evidence="3 4">
    <name type="scientific">Daphnia galeata</name>
    <dbReference type="NCBI Taxonomy" id="27404"/>
    <lineage>
        <taxon>Eukaryota</taxon>
        <taxon>Metazoa</taxon>
        <taxon>Ecdysozoa</taxon>
        <taxon>Arthropoda</taxon>
        <taxon>Crustacea</taxon>
        <taxon>Branchiopoda</taxon>
        <taxon>Diplostraca</taxon>
        <taxon>Cladocera</taxon>
        <taxon>Anomopoda</taxon>
        <taxon>Daphniidae</taxon>
        <taxon>Daphnia</taxon>
    </lineage>
</organism>
<dbReference type="EMBL" id="CAKKLH010000290">
    <property type="protein sequence ID" value="CAH0109100.1"/>
    <property type="molecule type" value="Genomic_DNA"/>
</dbReference>
<evidence type="ECO:0000256" key="1">
    <source>
        <dbReference type="SAM" id="MobiDB-lite"/>
    </source>
</evidence>
<protein>
    <recommendedName>
        <fullName evidence="2">DUF4708 domain-containing protein</fullName>
    </recommendedName>
</protein>
<dbReference type="PANTHER" id="PTHR28495:SF1">
    <property type="entry name" value="GENE, 17266-RELATED"/>
    <property type="match status" value="1"/>
</dbReference>
<name>A0A8J2WJB8_9CRUS</name>
<feature type="region of interest" description="Disordered" evidence="1">
    <location>
        <begin position="348"/>
        <end position="388"/>
    </location>
</feature>
<keyword evidence="4" id="KW-1185">Reference proteome</keyword>
<dbReference type="PANTHER" id="PTHR28495">
    <property type="entry name" value="HYPOTHETICAL PROTEIN LOC100359752"/>
    <property type="match status" value="1"/>
</dbReference>
<evidence type="ECO:0000313" key="4">
    <source>
        <dbReference type="Proteomes" id="UP000789390"/>
    </source>
</evidence>
<evidence type="ECO:0000313" key="3">
    <source>
        <dbReference type="EMBL" id="CAH0109100.1"/>
    </source>
</evidence>
<gene>
    <name evidence="3" type="ORF">DGAL_LOCUS12562</name>
</gene>
<proteinExistence type="predicted"/>
<sequence>MLKCICTIQTQHLVDWKYSQFHLKETTTGKEACHYLISQQSQLFCNPINQYQQKIGILCHSEQQNGLFKELIQLDLISPASKIFTRVATLEDIRFAIAYTLSIRLAGGWNPVGKWFIHRQQQNFLDVEETSETFQAVQFEIRLSGFQIEVWVCGGELKLYPISPHNLVMNLKDLTHFKEDSNAVVHFEPNPAEHRFFYLPKVRVGTLVSVSRNLPESSPFRDYADLCNYWQQQYGYNLPEESTGMVYFNVAFTGVGPSRVIYTYPSCCVFLEPPLSLPISTEKSLSIIRQFWTYLEPLLASFPGRMAVPAWLINPLVRIPLQEKYAEDLKQDVKMKALIGCEEQIEGTSKYFPQPPTESFTRKQENKPSSQTKAQFKKKTAGSQRMNNSTITQYFSKQNPNIKIRRSATKVKFNPVGSR</sequence>
<dbReference type="OrthoDB" id="6285995at2759"/>
<feature type="domain" description="DUF4708" evidence="2">
    <location>
        <begin position="29"/>
        <end position="273"/>
    </location>
</feature>
<dbReference type="AlphaFoldDB" id="A0A8J2WJB8"/>
<dbReference type="Pfam" id="PF15813">
    <property type="entry name" value="DUF4708"/>
    <property type="match status" value="1"/>
</dbReference>